<organism evidence="4 5">
    <name type="scientific">Jimgerdemannia flammicorona</name>
    <dbReference type="NCBI Taxonomy" id="994334"/>
    <lineage>
        <taxon>Eukaryota</taxon>
        <taxon>Fungi</taxon>
        <taxon>Fungi incertae sedis</taxon>
        <taxon>Mucoromycota</taxon>
        <taxon>Mucoromycotina</taxon>
        <taxon>Endogonomycetes</taxon>
        <taxon>Endogonales</taxon>
        <taxon>Endogonaceae</taxon>
        <taxon>Jimgerdemannia</taxon>
    </lineage>
</organism>
<proteinExistence type="predicted"/>
<feature type="region of interest" description="Disordered" evidence="2">
    <location>
        <begin position="352"/>
        <end position="404"/>
    </location>
</feature>
<evidence type="ECO:0000256" key="2">
    <source>
        <dbReference type="SAM" id="MobiDB-lite"/>
    </source>
</evidence>
<name>A0A433QJ97_9FUNG</name>
<evidence type="ECO:0000259" key="3">
    <source>
        <dbReference type="PROSITE" id="PS50114"/>
    </source>
</evidence>
<accession>A0A433QJ97</accession>
<keyword evidence="1" id="KW-0479">Metal-binding</keyword>
<dbReference type="Gene3D" id="2.80.10.50">
    <property type="match status" value="1"/>
</dbReference>
<dbReference type="GO" id="GO:0008270">
    <property type="term" value="F:zinc ion binding"/>
    <property type="evidence" value="ECO:0007669"/>
    <property type="project" value="UniProtKB-KW"/>
</dbReference>
<dbReference type="InterPro" id="IPR000679">
    <property type="entry name" value="Znf_GATA"/>
</dbReference>
<evidence type="ECO:0000313" key="4">
    <source>
        <dbReference type="EMBL" id="RUS29848.1"/>
    </source>
</evidence>
<feature type="non-terminal residue" evidence="4">
    <location>
        <position position="1"/>
    </location>
</feature>
<dbReference type="AlphaFoldDB" id="A0A433QJ97"/>
<sequence length="788" mass="87849">CAFSHSRYLDSSEVGTSVASELVEDAWYQGIPREPDTWTIIKRESVVPIYELFEPELKSAVIAVRDWALAYTRISKSSVVTLKNRHTQLYLQWSRQYRTMANEPKAIVVNTFPADSDDQIDVKKWIFVPDKDSEDAYIRYNDVLRVWAMPSLLDNQPNRKGNEQKFLYLQGSIGRRAPVTKSGDEVSLREFTQDDVTAADTWVIERVGDKSDGVNFDDFGVDPGYIRRSDRVRLRLEAANTYYLVLHNASLEKLWVHRNAKDFLASRYAGIQAKTWNEVLLINSATHPCLENEDEWEVDAPEIASDGLYDGFMEALVTSQESIVEVASEDQSSVGQNWDQLDLNWLSKITLGEPSQSDSSGPVLEDDPKSWLSSKPSGKPTTITLGEPGNTDGISSDVGASDRSYSLPERVYPERTLTDRTQPDRSYIDRIRCVPRHAISVSSVTRTSSMISKSKASTSAFSDITSVVSEPPPPGCKNCGGPLPGVNAEESLLCDRCRLYLQLNGKQRPLDKWDRLKSHGFTGGMTDEPEEYGEEEGTGVLEMLAGIDESNVETEFPDAIPQDENTGILNWLRNVNDVSFVDPAENIGLIAWLDSMNIVKPSPDNADEEPSSNADTMFSDALNQQQKLLPDPRKSNFAADAEGRGMALISTLGEDVEQNFDPETLLAIDEEAPKIVMPEKLTFELNDPSLVDEGSSQADNSVFEGDLDPEEDDFDPETLLAIDDEAGKIISPMQLTCDLDDREPTPPPTTTLMPYPRAIHEDSIQEESIRGRARGNPRPLRSWSALDE</sequence>
<gene>
    <name evidence="4" type="ORF">BC938DRAFT_480146</name>
</gene>
<dbReference type="Proteomes" id="UP000274822">
    <property type="component" value="Unassembled WGS sequence"/>
</dbReference>
<evidence type="ECO:0000256" key="1">
    <source>
        <dbReference type="PROSITE-ProRule" id="PRU00094"/>
    </source>
</evidence>
<dbReference type="GO" id="GO:0006355">
    <property type="term" value="P:regulation of DNA-templated transcription"/>
    <property type="evidence" value="ECO:0007669"/>
    <property type="project" value="InterPro"/>
</dbReference>
<reference evidence="4 5" key="1">
    <citation type="journal article" date="2018" name="New Phytol.">
        <title>Phylogenomics of Endogonaceae and evolution of mycorrhizas within Mucoromycota.</title>
        <authorList>
            <person name="Chang Y."/>
            <person name="Desiro A."/>
            <person name="Na H."/>
            <person name="Sandor L."/>
            <person name="Lipzen A."/>
            <person name="Clum A."/>
            <person name="Barry K."/>
            <person name="Grigoriev I.V."/>
            <person name="Martin F.M."/>
            <person name="Stajich J.E."/>
            <person name="Smith M.E."/>
            <person name="Bonito G."/>
            <person name="Spatafora J.W."/>
        </authorList>
    </citation>
    <scope>NUCLEOTIDE SEQUENCE [LARGE SCALE GENOMIC DNA]</scope>
    <source>
        <strain evidence="4 5">AD002</strain>
    </source>
</reference>
<keyword evidence="1" id="KW-0862">Zinc</keyword>
<keyword evidence="5" id="KW-1185">Reference proteome</keyword>
<evidence type="ECO:0000313" key="5">
    <source>
        <dbReference type="Proteomes" id="UP000274822"/>
    </source>
</evidence>
<feature type="compositionally biased region" description="Basic and acidic residues" evidence="2">
    <location>
        <begin position="758"/>
        <end position="770"/>
    </location>
</feature>
<feature type="compositionally biased region" description="Polar residues" evidence="2">
    <location>
        <begin position="371"/>
        <end position="384"/>
    </location>
</feature>
<protein>
    <recommendedName>
        <fullName evidence="3">GATA-type domain-containing protein</fullName>
    </recommendedName>
</protein>
<dbReference type="EMBL" id="RBNJ01004599">
    <property type="protein sequence ID" value="RUS29848.1"/>
    <property type="molecule type" value="Genomic_DNA"/>
</dbReference>
<feature type="domain" description="GATA-type" evidence="3">
    <location>
        <begin position="476"/>
        <end position="510"/>
    </location>
</feature>
<dbReference type="PROSITE" id="PS50114">
    <property type="entry name" value="GATA_ZN_FINGER_2"/>
    <property type="match status" value="1"/>
</dbReference>
<feature type="region of interest" description="Disordered" evidence="2">
    <location>
        <begin position="737"/>
        <end position="788"/>
    </location>
</feature>
<comment type="caution">
    <text evidence="4">The sequence shown here is derived from an EMBL/GenBank/DDBJ whole genome shotgun (WGS) entry which is preliminary data.</text>
</comment>
<keyword evidence="1" id="KW-0863">Zinc-finger</keyword>
<dbReference type="GO" id="GO:0043565">
    <property type="term" value="F:sequence-specific DNA binding"/>
    <property type="evidence" value="ECO:0007669"/>
    <property type="project" value="InterPro"/>
</dbReference>